<evidence type="ECO:0000256" key="6">
    <source>
        <dbReference type="RuleBase" id="RU368027"/>
    </source>
</evidence>
<name>A0AAD8USV1_BABGI</name>
<protein>
    <recommendedName>
        <fullName evidence="6">rRNA biogenesis protein RRP36</fullName>
    </recommendedName>
</protein>
<dbReference type="EMBL" id="JAVEPI010000001">
    <property type="protein sequence ID" value="KAK1445150.1"/>
    <property type="molecule type" value="Genomic_DNA"/>
</dbReference>
<evidence type="ECO:0000256" key="2">
    <source>
        <dbReference type="ARBA" id="ARBA00009418"/>
    </source>
</evidence>
<evidence type="ECO:0000256" key="1">
    <source>
        <dbReference type="ARBA" id="ARBA00004604"/>
    </source>
</evidence>
<dbReference type="Pfam" id="PF06102">
    <property type="entry name" value="RRP36"/>
    <property type="match status" value="1"/>
</dbReference>
<proteinExistence type="inferred from homology"/>
<evidence type="ECO:0000313" key="10">
    <source>
        <dbReference type="Proteomes" id="UP001230268"/>
    </source>
</evidence>
<comment type="caution">
    <text evidence="9">The sequence shown here is derived from an EMBL/GenBank/DDBJ whole genome shotgun (WGS) entry which is preliminary data.</text>
</comment>
<reference evidence="9" key="1">
    <citation type="submission" date="2023-08" db="EMBL/GenBank/DDBJ databases">
        <title>Draft sequence of the Babesia gibsoni genome.</title>
        <authorList>
            <person name="Yamagishi J.Y."/>
            <person name="Xuan X.X."/>
        </authorList>
    </citation>
    <scope>NUCLEOTIDE SEQUENCE</scope>
    <source>
        <strain evidence="9">Azabu</strain>
    </source>
</reference>
<comment type="subcellular location">
    <subcellularLocation>
        <location evidence="1 6">Nucleus</location>
        <location evidence="1 6">Nucleolus</location>
    </subcellularLocation>
</comment>
<dbReference type="GO" id="GO:0005730">
    <property type="term" value="C:nucleolus"/>
    <property type="evidence" value="ECO:0007669"/>
    <property type="project" value="UniProtKB-SubCell"/>
</dbReference>
<dbReference type="PANTHER" id="PTHR21738">
    <property type="entry name" value="RIBOSOMAL RNA PROCESSING PROTEIN 36 HOMOLOG"/>
    <property type="match status" value="1"/>
</dbReference>
<organism evidence="9 10">
    <name type="scientific">Babesia gibsoni</name>
    <dbReference type="NCBI Taxonomy" id="33632"/>
    <lineage>
        <taxon>Eukaryota</taxon>
        <taxon>Sar</taxon>
        <taxon>Alveolata</taxon>
        <taxon>Apicomplexa</taxon>
        <taxon>Aconoidasida</taxon>
        <taxon>Piroplasmida</taxon>
        <taxon>Babesiidae</taxon>
        <taxon>Babesia</taxon>
    </lineage>
</organism>
<dbReference type="AlphaFoldDB" id="A0AAD8USV1"/>
<comment type="subunit">
    <text evidence="6">Associates with 90S and pre-40S pre-ribosomal particles.</text>
</comment>
<feature type="compositionally biased region" description="Basic residues" evidence="8">
    <location>
        <begin position="244"/>
        <end position="254"/>
    </location>
</feature>
<keyword evidence="6" id="KW-0687">Ribonucleoprotein</keyword>
<dbReference type="PANTHER" id="PTHR21738:SF0">
    <property type="entry name" value="RIBOSOMAL RNA PROCESSING PROTEIN 36 HOMOLOG"/>
    <property type="match status" value="1"/>
</dbReference>
<feature type="coiled-coil region" evidence="7">
    <location>
        <begin position="159"/>
        <end position="195"/>
    </location>
</feature>
<evidence type="ECO:0000313" key="9">
    <source>
        <dbReference type="EMBL" id="KAK1445150.1"/>
    </source>
</evidence>
<feature type="region of interest" description="Disordered" evidence="8">
    <location>
        <begin position="14"/>
        <end position="88"/>
    </location>
</feature>
<comment type="similarity">
    <text evidence="2 6">Belongs to the RRP36 family.</text>
</comment>
<keyword evidence="10" id="KW-1185">Reference proteome</keyword>
<evidence type="ECO:0000256" key="4">
    <source>
        <dbReference type="ARBA" id="ARBA00022552"/>
    </source>
</evidence>
<keyword evidence="5 6" id="KW-0539">Nucleus</keyword>
<accession>A0AAD8USV1</accession>
<keyword evidence="7" id="KW-0175">Coiled coil</keyword>
<dbReference type="Proteomes" id="UP001230268">
    <property type="component" value="Unassembled WGS sequence"/>
</dbReference>
<dbReference type="GO" id="GO:0000462">
    <property type="term" value="P:maturation of SSU-rRNA from tricistronic rRNA transcript (SSU-rRNA, 5.8S rRNA, LSU-rRNA)"/>
    <property type="evidence" value="ECO:0007669"/>
    <property type="project" value="TreeGrafter"/>
</dbReference>
<sequence>MAALTLGELKALKAREAQVKPPQSDADSDTGTIDKNLPKEGTPNRNTKMKDAQKAVAKKRGTKAPVMLPNNVKSNPYTKLKLGKERSSRLVARDPRFSDFSGTLNEDLFRKSYSFLDEMHREEMKEIKMALNATERAGENTVKAAKALESISHMNISSVDDAKRALDRYNVQSKQMKRKEELRKLKKSLIEQEREKIATTAKDPFYYSQKKIKKIYRAREDAKMREALDSAAINSATAGEIHKKLARKNKRQMKRKPELG</sequence>
<feature type="region of interest" description="Disordered" evidence="8">
    <location>
        <begin position="241"/>
        <end position="260"/>
    </location>
</feature>
<evidence type="ECO:0000256" key="8">
    <source>
        <dbReference type="SAM" id="MobiDB-lite"/>
    </source>
</evidence>
<comment type="function">
    <text evidence="6">Component of the 90S pre-ribosome involved in the maturation of rRNAs. Required for early cleavages of the pre-RNAs in the 40S ribosomal subunit maturation pathway.</text>
</comment>
<keyword evidence="3 6" id="KW-0690">Ribosome biogenesis</keyword>
<dbReference type="GO" id="GO:0030686">
    <property type="term" value="C:90S preribosome"/>
    <property type="evidence" value="ECO:0007669"/>
    <property type="project" value="TreeGrafter"/>
</dbReference>
<dbReference type="InterPro" id="IPR009292">
    <property type="entry name" value="RRP36"/>
</dbReference>
<gene>
    <name evidence="9" type="ORF">BgAZ_110560</name>
</gene>
<evidence type="ECO:0000256" key="7">
    <source>
        <dbReference type="SAM" id="Coils"/>
    </source>
</evidence>
<evidence type="ECO:0000256" key="3">
    <source>
        <dbReference type="ARBA" id="ARBA00022517"/>
    </source>
</evidence>
<keyword evidence="4 6" id="KW-0698">rRNA processing</keyword>
<evidence type="ECO:0000256" key="5">
    <source>
        <dbReference type="ARBA" id="ARBA00023242"/>
    </source>
</evidence>